<dbReference type="InterPro" id="IPR035919">
    <property type="entry name" value="EAL_sf"/>
</dbReference>
<dbReference type="RefSeq" id="WP_155696021.1">
    <property type="nucleotide sequence ID" value="NZ_WOCD01000003.1"/>
</dbReference>
<dbReference type="Pfam" id="PF00563">
    <property type="entry name" value="EAL"/>
    <property type="match status" value="1"/>
</dbReference>
<sequence length="82" mass="9146">MVSQVGLYVVDLGYLNYIDVDSLKLHHSITGLVLNNSDNQLFVRSLVGVANAQKQQVIATGLDSEMQIERLRKLGVDAYQRN</sequence>
<dbReference type="OrthoDB" id="5894408at2"/>
<accession>A0A6N8F8K3</accession>
<dbReference type="InterPro" id="IPR001633">
    <property type="entry name" value="EAL_dom"/>
</dbReference>
<evidence type="ECO:0000313" key="3">
    <source>
        <dbReference type="Proteomes" id="UP000439994"/>
    </source>
</evidence>
<dbReference type="EMBL" id="WOCD01000003">
    <property type="protein sequence ID" value="MUH72876.1"/>
    <property type="molecule type" value="Genomic_DNA"/>
</dbReference>
<dbReference type="SUPFAM" id="SSF141868">
    <property type="entry name" value="EAL domain-like"/>
    <property type="match status" value="1"/>
</dbReference>
<organism evidence="2 3">
    <name type="scientific">Psychrosphaera haliotis</name>
    <dbReference type="NCBI Taxonomy" id="555083"/>
    <lineage>
        <taxon>Bacteria</taxon>
        <taxon>Pseudomonadati</taxon>
        <taxon>Pseudomonadota</taxon>
        <taxon>Gammaproteobacteria</taxon>
        <taxon>Alteromonadales</taxon>
        <taxon>Pseudoalteromonadaceae</taxon>
        <taxon>Psychrosphaera</taxon>
    </lineage>
</organism>
<protein>
    <submittedName>
        <fullName evidence="2">EAL domain-containing protein</fullName>
    </submittedName>
</protein>
<evidence type="ECO:0000259" key="1">
    <source>
        <dbReference type="PROSITE" id="PS50883"/>
    </source>
</evidence>
<dbReference type="Proteomes" id="UP000439994">
    <property type="component" value="Unassembled WGS sequence"/>
</dbReference>
<dbReference type="AlphaFoldDB" id="A0A6N8F8K3"/>
<proteinExistence type="predicted"/>
<dbReference type="PROSITE" id="PS50883">
    <property type="entry name" value="EAL"/>
    <property type="match status" value="1"/>
</dbReference>
<reference evidence="2 3" key="1">
    <citation type="submission" date="2019-11" db="EMBL/GenBank/DDBJ databases">
        <title>P. haliotis isolates from Z. marina roots.</title>
        <authorList>
            <person name="Cohen M."/>
            <person name="Jospin G."/>
            <person name="Eisen J.A."/>
            <person name="Coil D.A."/>
        </authorList>
    </citation>
    <scope>NUCLEOTIDE SEQUENCE [LARGE SCALE GENOMIC DNA]</scope>
    <source>
        <strain evidence="2 3">UCD-MCMsp1aY</strain>
    </source>
</reference>
<keyword evidence="3" id="KW-1185">Reference proteome</keyword>
<evidence type="ECO:0000313" key="2">
    <source>
        <dbReference type="EMBL" id="MUH72876.1"/>
    </source>
</evidence>
<name>A0A6N8F8K3_9GAMM</name>
<comment type="caution">
    <text evidence="2">The sequence shown here is derived from an EMBL/GenBank/DDBJ whole genome shotgun (WGS) entry which is preliminary data.</text>
</comment>
<gene>
    <name evidence="2" type="ORF">GNP35_10420</name>
</gene>
<feature type="domain" description="EAL" evidence="1">
    <location>
        <begin position="1"/>
        <end position="82"/>
    </location>
</feature>
<dbReference type="Gene3D" id="3.20.20.450">
    <property type="entry name" value="EAL domain"/>
    <property type="match status" value="1"/>
</dbReference>